<feature type="transmembrane region" description="Helical" evidence="1">
    <location>
        <begin position="6"/>
        <end position="30"/>
    </location>
</feature>
<organism evidence="2 3">
    <name type="scientific">Motilibacter peucedani</name>
    <dbReference type="NCBI Taxonomy" id="598650"/>
    <lineage>
        <taxon>Bacteria</taxon>
        <taxon>Bacillati</taxon>
        <taxon>Actinomycetota</taxon>
        <taxon>Actinomycetes</taxon>
        <taxon>Motilibacterales</taxon>
        <taxon>Motilibacteraceae</taxon>
        <taxon>Motilibacter</taxon>
    </lineage>
</organism>
<dbReference type="InParanoid" id="A0A420XSP9"/>
<protein>
    <submittedName>
        <fullName evidence="2">Uncharacterized protein</fullName>
    </submittedName>
</protein>
<evidence type="ECO:0000313" key="2">
    <source>
        <dbReference type="EMBL" id="RKS77922.1"/>
    </source>
</evidence>
<reference evidence="2 3" key="1">
    <citation type="submission" date="2018-10" db="EMBL/GenBank/DDBJ databases">
        <title>Genomic Encyclopedia of Archaeal and Bacterial Type Strains, Phase II (KMG-II): from individual species to whole genera.</title>
        <authorList>
            <person name="Goeker M."/>
        </authorList>
    </citation>
    <scope>NUCLEOTIDE SEQUENCE [LARGE SCALE GENOMIC DNA]</scope>
    <source>
        <strain evidence="2 3">RP-AC37</strain>
    </source>
</reference>
<keyword evidence="1" id="KW-1133">Transmembrane helix</keyword>
<keyword evidence="1" id="KW-0472">Membrane</keyword>
<sequence length="50" mass="5511">MSSQMDWWGVLGMLAIVCAMFVVPALSFVYDARRAKHDGAEPTVRPEVGD</sequence>
<dbReference type="RefSeq" id="WP_183061866.1">
    <property type="nucleotide sequence ID" value="NZ_RBWV01000010.1"/>
</dbReference>
<keyword evidence="3" id="KW-1185">Reference proteome</keyword>
<evidence type="ECO:0000256" key="1">
    <source>
        <dbReference type="SAM" id="Phobius"/>
    </source>
</evidence>
<dbReference type="Proteomes" id="UP000281955">
    <property type="component" value="Unassembled WGS sequence"/>
</dbReference>
<accession>A0A420XSP9</accession>
<keyword evidence="1" id="KW-0812">Transmembrane</keyword>
<evidence type="ECO:0000313" key="3">
    <source>
        <dbReference type="Proteomes" id="UP000281955"/>
    </source>
</evidence>
<dbReference type="EMBL" id="RBWV01000010">
    <property type="protein sequence ID" value="RKS77922.1"/>
    <property type="molecule type" value="Genomic_DNA"/>
</dbReference>
<dbReference type="AlphaFoldDB" id="A0A420XSP9"/>
<name>A0A420XSP9_9ACTN</name>
<proteinExistence type="predicted"/>
<gene>
    <name evidence="2" type="ORF">CLV35_1625</name>
</gene>
<comment type="caution">
    <text evidence="2">The sequence shown here is derived from an EMBL/GenBank/DDBJ whole genome shotgun (WGS) entry which is preliminary data.</text>
</comment>